<feature type="compositionally biased region" description="Basic and acidic residues" evidence="1">
    <location>
        <begin position="106"/>
        <end position="115"/>
    </location>
</feature>
<keyword evidence="3" id="KW-1185">Reference proteome</keyword>
<dbReference type="AlphaFoldDB" id="A0A2H5FH85"/>
<feature type="compositionally biased region" description="Polar residues" evidence="1">
    <location>
        <begin position="16"/>
        <end position="31"/>
    </location>
</feature>
<dbReference type="Proteomes" id="UP000234343">
    <property type="component" value="Chromosome"/>
</dbReference>
<name>A0A2H5FH85_9GAMM</name>
<reference evidence="2 3" key="1">
    <citation type="submission" date="2017-12" db="EMBL/GenBank/DDBJ databases">
        <title>Legionella sainthelensi LA01-117, whole genome sequence of a clinical isolate from New Zealand.</title>
        <authorList>
            <person name="Cree S.L."/>
            <person name="Slow S."/>
            <person name="Kennedy M.A."/>
            <person name="Murdoch D.R."/>
            <person name="Biggs P.J."/>
            <person name="Anderson T."/>
        </authorList>
    </citation>
    <scope>NUCLEOTIDE SEQUENCE [LARGE SCALE GENOMIC DNA]</scope>
    <source>
        <strain evidence="2 3">LA01-117</strain>
    </source>
</reference>
<protein>
    <submittedName>
        <fullName evidence="2">Uncharacterized protein</fullName>
    </submittedName>
</protein>
<dbReference type="RefSeq" id="WP_101898674.1">
    <property type="nucleotide sequence ID" value="NZ_CP025491.2"/>
</dbReference>
<dbReference type="EMBL" id="CP025491">
    <property type="protein sequence ID" value="AUH70901.1"/>
    <property type="molecule type" value="Genomic_DNA"/>
</dbReference>
<feature type="region of interest" description="Disordered" evidence="1">
    <location>
        <begin position="1"/>
        <end position="35"/>
    </location>
</feature>
<dbReference type="KEGG" id="lsh:CAB17_01665"/>
<evidence type="ECO:0000256" key="1">
    <source>
        <dbReference type="SAM" id="MobiDB-lite"/>
    </source>
</evidence>
<feature type="region of interest" description="Disordered" evidence="1">
    <location>
        <begin position="88"/>
        <end position="115"/>
    </location>
</feature>
<evidence type="ECO:0000313" key="2">
    <source>
        <dbReference type="EMBL" id="AUH70901.1"/>
    </source>
</evidence>
<organism evidence="2 3">
    <name type="scientific">Legionella sainthelensi</name>
    <dbReference type="NCBI Taxonomy" id="28087"/>
    <lineage>
        <taxon>Bacteria</taxon>
        <taxon>Pseudomonadati</taxon>
        <taxon>Pseudomonadota</taxon>
        <taxon>Gammaproteobacteria</taxon>
        <taxon>Legionellales</taxon>
        <taxon>Legionellaceae</taxon>
        <taxon>Legionella</taxon>
    </lineage>
</organism>
<evidence type="ECO:0000313" key="3">
    <source>
        <dbReference type="Proteomes" id="UP000234343"/>
    </source>
</evidence>
<gene>
    <name evidence="2" type="ORF">CAB17_01665</name>
</gene>
<sequence length="115" mass="12995">MMAKVERGKRKKSKIHSTTLVGTSSPSNELASTGDMEVNSNIENINTPYLWTAVDSESYNKNCKSNAPPSIDLATGFAKNSNSSMFFRASPETKQEYPSVRLKKRYRDERRQREA</sequence>
<proteinExistence type="predicted"/>
<accession>A0A2H5FH85</accession>